<proteinExistence type="predicted"/>
<sequence length="71" mass="8606">MLLYVFYGKEIAVKNWIQLQEDYASHLTHAKLLKLECGHYVHNHKPNSISKEMKLFINKLYINKRKEMKTW</sequence>
<dbReference type="RefSeq" id="WP_031588791.1">
    <property type="nucleotide sequence ID" value="NZ_JNKN01000005.1"/>
</dbReference>
<dbReference type="Gene3D" id="3.40.50.1820">
    <property type="entry name" value="alpha/beta hydrolase"/>
    <property type="match status" value="1"/>
</dbReference>
<dbReference type="AlphaFoldDB" id="A0A0R2HLH0"/>
<keyword evidence="2" id="KW-1185">Reference proteome</keyword>
<comment type="caution">
    <text evidence="1">The sequence shown here is derived from an EMBL/GenBank/DDBJ whole genome shotgun (WGS) entry which is preliminary data.</text>
</comment>
<accession>A0A0R2HLH0</accession>
<protein>
    <recommendedName>
        <fullName evidence="3">Alpha/beta hydrolase</fullName>
    </recommendedName>
</protein>
<dbReference type="EMBL" id="JQBL01000002">
    <property type="protein sequence ID" value="KRN51205.1"/>
    <property type="molecule type" value="Genomic_DNA"/>
</dbReference>
<evidence type="ECO:0000313" key="2">
    <source>
        <dbReference type="Proteomes" id="UP000051841"/>
    </source>
</evidence>
<dbReference type="Proteomes" id="UP000051841">
    <property type="component" value="Unassembled WGS sequence"/>
</dbReference>
<reference evidence="1 2" key="1">
    <citation type="journal article" date="2015" name="Genome Announc.">
        <title>Expanding the biotechnology potential of lactobacilli through comparative genomics of 213 strains and associated genera.</title>
        <authorList>
            <person name="Sun Z."/>
            <person name="Harris H.M."/>
            <person name="McCann A."/>
            <person name="Guo C."/>
            <person name="Argimon S."/>
            <person name="Zhang W."/>
            <person name="Yang X."/>
            <person name="Jeffery I.B."/>
            <person name="Cooney J.C."/>
            <person name="Kagawa T.F."/>
            <person name="Liu W."/>
            <person name="Song Y."/>
            <person name="Salvetti E."/>
            <person name="Wrobel A."/>
            <person name="Rasinkangas P."/>
            <person name="Parkhill J."/>
            <person name="Rea M.C."/>
            <person name="O'Sullivan O."/>
            <person name="Ritari J."/>
            <person name="Douillard F.P."/>
            <person name="Paul Ross R."/>
            <person name="Yang R."/>
            <person name="Briner A.E."/>
            <person name="Felis G.E."/>
            <person name="de Vos W.M."/>
            <person name="Barrangou R."/>
            <person name="Klaenhammer T.R."/>
            <person name="Caufield P.W."/>
            <person name="Cui Y."/>
            <person name="Zhang H."/>
            <person name="O'Toole P.W."/>
        </authorList>
    </citation>
    <scope>NUCLEOTIDE SEQUENCE [LARGE SCALE GENOMIC DNA]</scope>
    <source>
        <strain evidence="1 2">DSM 20405</strain>
    </source>
</reference>
<gene>
    <name evidence="1" type="ORF">IV49_GL000667</name>
</gene>
<dbReference type="InterPro" id="IPR029058">
    <property type="entry name" value="AB_hydrolase_fold"/>
</dbReference>
<evidence type="ECO:0008006" key="3">
    <source>
        <dbReference type="Google" id="ProtNLM"/>
    </source>
</evidence>
<organism evidence="1 2">
    <name type="scientific">Kandleria vitulina DSM 20405</name>
    <dbReference type="NCBI Taxonomy" id="1410657"/>
    <lineage>
        <taxon>Bacteria</taxon>
        <taxon>Bacillati</taxon>
        <taxon>Bacillota</taxon>
        <taxon>Erysipelotrichia</taxon>
        <taxon>Erysipelotrichales</taxon>
        <taxon>Coprobacillaceae</taxon>
        <taxon>Kandleria</taxon>
    </lineage>
</organism>
<evidence type="ECO:0000313" key="1">
    <source>
        <dbReference type="EMBL" id="KRN51205.1"/>
    </source>
</evidence>
<dbReference type="PATRIC" id="fig|1410657.5.peg.694"/>
<name>A0A0R2HLH0_9FIRM</name>